<dbReference type="Proteomes" id="UP000317257">
    <property type="component" value="Unassembled WGS sequence"/>
</dbReference>
<evidence type="ECO:0000313" key="2">
    <source>
        <dbReference type="EMBL" id="TWU70601.1"/>
    </source>
</evidence>
<evidence type="ECO:0000259" key="1">
    <source>
        <dbReference type="Pfam" id="PF01636"/>
    </source>
</evidence>
<dbReference type="Gene3D" id="3.90.1200.10">
    <property type="match status" value="1"/>
</dbReference>
<reference evidence="3" key="1">
    <citation type="submission" date="2018-12" db="EMBL/GenBank/DDBJ databases">
        <title>The complete genome of Metarhizium rileyi, a key fungal pathogen of Lepidoptera.</title>
        <authorList>
            <person name="Binneck E."/>
            <person name="Lastra C.C.L."/>
            <person name="Sosa-Gomez D.R."/>
        </authorList>
    </citation>
    <scope>NUCLEOTIDE SEQUENCE [LARGE SCALE GENOMIC DNA]</scope>
    <source>
        <strain evidence="3">Cep018-CH2</strain>
    </source>
</reference>
<organism evidence="2 3">
    <name type="scientific">Metarhizium rileyi (strain RCEF 4871)</name>
    <name type="common">Nomuraea rileyi</name>
    <dbReference type="NCBI Taxonomy" id="1649241"/>
    <lineage>
        <taxon>Eukaryota</taxon>
        <taxon>Fungi</taxon>
        <taxon>Dikarya</taxon>
        <taxon>Ascomycota</taxon>
        <taxon>Pezizomycotina</taxon>
        <taxon>Sordariomycetes</taxon>
        <taxon>Hypocreomycetidae</taxon>
        <taxon>Hypocreales</taxon>
        <taxon>Clavicipitaceae</taxon>
        <taxon>Metarhizium</taxon>
    </lineage>
</organism>
<feature type="domain" description="Aminoglycoside phosphotransferase" evidence="1">
    <location>
        <begin position="344"/>
        <end position="536"/>
    </location>
</feature>
<dbReference type="InterPro" id="IPR011009">
    <property type="entry name" value="Kinase-like_dom_sf"/>
</dbReference>
<dbReference type="CDD" id="cd05120">
    <property type="entry name" value="APH_ChoK_like"/>
    <property type="match status" value="1"/>
</dbReference>
<dbReference type="PANTHER" id="PTHR21310">
    <property type="entry name" value="AMINOGLYCOSIDE PHOSPHOTRANSFERASE-RELATED-RELATED"/>
    <property type="match status" value="1"/>
</dbReference>
<dbReference type="Pfam" id="PF01636">
    <property type="entry name" value="APH"/>
    <property type="match status" value="1"/>
</dbReference>
<dbReference type="InterPro" id="IPR051678">
    <property type="entry name" value="AGP_Transferase"/>
</dbReference>
<accession>A0A5C6G2U8</accession>
<protein>
    <recommendedName>
        <fullName evidence="1">Aminoglycoside phosphotransferase domain-containing protein</fullName>
    </recommendedName>
</protein>
<evidence type="ECO:0000313" key="3">
    <source>
        <dbReference type="Proteomes" id="UP000317257"/>
    </source>
</evidence>
<gene>
    <name evidence="2" type="ORF">ED733_000429</name>
</gene>
<dbReference type="AlphaFoldDB" id="A0A5C6G2U8"/>
<name>A0A5C6G2U8_METRR</name>
<sequence length="563" mass="64018">MPGATKDSELVLKYVRSLRLPHPDGELLECFIQDSLDPVRAARYMKQRCSLGGKGLDLECFLSDWKQLINTCTSDEGLKPGGWIPTDGLRAVVYKGPTYLLRDKAIVAKVIERDRGRCCITGFGNSFWDPLVVTPILPARKIHVDETLLELFDAFVGPELRDWVLSDAASSNPYRNHWLVRKSAAAALSEGFYMFNASERSQYHVFQAIIGGPAFPPIIMKTPVCRTDCFITESLSHLDPPDACALQVVSRFAKPIRWTMVSREIKSKRPDRSSRPQPASIWRCIPEWGAEAMIMAWRLLPAPLRTRAYRGLICLGALMYEPSCSFKVRRLPLGMYIKVTKIERHEGLANENAALQLVRRHTDVPVPRVLDLVSDSTSSYLLTTRLSGICLGIGIDTLSDDEAETLVRDLQKCLAELRSIPKLVSPEYVISNARGKACYDYRILAATDRSKGYFFGPFVTEEQFNDGLRVGALPQVSHDSGNQMVFTHGDLNMRNVLMHNGRLSGIVDWENSGWYPTYWDYTKAHYITRFNQRWLKMTDRVFERFGDFSAELSTERQLWWYCY</sequence>
<proteinExistence type="predicted"/>
<comment type="caution">
    <text evidence="2">The sequence shown here is derived from an EMBL/GenBank/DDBJ whole genome shotgun (WGS) entry which is preliminary data.</text>
</comment>
<dbReference type="PANTHER" id="PTHR21310:SF58">
    <property type="entry name" value="AMINOGLYCOSIDE PHOSPHOTRANSFERASE DOMAIN-CONTAINING PROTEIN"/>
    <property type="match status" value="1"/>
</dbReference>
<dbReference type="Gene3D" id="3.30.200.20">
    <property type="entry name" value="Phosphorylase Kinase, domain 1"/>
    <property type="match status" value="1"/>
</dbReference>
<dbReference type="InterPro" id="IPR002575">
    <property type="entry name" value="Aminoglycoside_PTrfase"/>
</dbReference>
<dbReference type="EMBL" id="SBHS01000070">
    <property type="protein sequence ID" value="TWU70601.1"/>
    <property type="molecule type" value="Genomic_DNA"/>
</dbReference>
<dbReference type="SUPFAM" id="SSF56112">
    <property type="entry name" value="Protein kinase-like (PK-like)"/>
    <property type="match status" value="1"/>
</dbReference>